<evidence type="ECO:0000313" key="3">
    <source>
        <dbReference type="EMBL" id="OPL33214.1"/>
    </source>
</evidence>
<dbReference type="Gene3D" id="2.10.25.10">
    <property type="entry name" value="Laminin"/>
    <property type="match status" value="1"/>
</dbReference>
<keyword evidence="4" id="KW-1185">Reference proteome</keyword>
<feature type="non-terminal residue" evidence="3">
    <location>
        <position position="1"/>
    </location>
</feature>
<evidence type="ECO:0000313" key="4">
    <source>
        <dbReference type="Proteomes" id="UP000266721"/>
    </source>
</evidence>
<proteinExistence type="predicted"/>
<keyword evidence="1" id="KW-1133">Transmembrane helix</keyword>
<keyword evidence="1" id="KW-0812">Transmembrane</keyword>
<reference evidence="3 4" key="1">
    <citation type="journal article" date="2016" name="PLoS ONE">
        <title>A First Insight into the Genome of the Filter-Feeder Mussel Mytilus galloprovincialis.</title>
        <authorList>
            <person name="Murgarella M."/>
            <person name="Puiu D."/>
            <person name="Novoa B."/>
            <person name="Figueras A."/>
            <person name="Posada D."/>
            <person name="Canchaya C."/>
        </authorList>
    </citation>
    <scope>NUCLEOTIDE SEQUENCE [LARGE SCALE GENOMIC DNA]</scope>
    <source>
        <tissue evidence="3">Muscle</tissue>
    </source>
</reference>
<keyword evidence="1" id="KW-0472">Membrane</keyword>
<name>A0A3L5TTI2_MYTGA</name>
<comment type="caution">
    <text evidence="3">The sequence shown here is derived from an EMBL/GenBank/DDBJ whole genome shotgun (WGS) entry which is preliminary data.</text>
</comment>
<evidence type="ECO:0000259" key="2">
    <source>
        <dbReference type="PROSITE" id="PS00022"/>
    </source>
</evidence>
<feature type="domain" description="EGF-like" evidence="2">
    <location>
        <begin position="134"/>
        <end position="145"/>
    </location>
</feature>
<evidence type="ECO:0000256" key="1">
    <source>
        <dbReference type="SAM" id="Phobius"/>
    </source>
</evidence>
<dbReference type="Proteomes" id="UP000266721">
    <property type="component" value="Unassembled WGS sequence"/>
</dbReference>
<gene>
    <name evidence="3" type="ORF">AM593_05920</name>
</gene>
<accession>A0A3L5TTI2</accession>
<dbReference type="PROSITE" id="PS00022">
    <property type="entry name" value="EGF_1"/>
    <property type="match status" value="1"/>
</dbReference>
<dbReference type="EMBL" id="KV584171">
    <property type="protein sequence ID" value="OPL33214.1"/>
    <property type="molecule type" value="Genomic_DNA"/>
</dbReference>
<dbReference type="InterPro" id="IPR000742">
    <property type="entry name" value="EGF"/>
</dbReference>
<feature type="transmembrane region" description="Helical" evidence="1">
    <location>
        <begin position="329"/>
        <end position="355"/>
    </location>
</feature>
<protein>
    <recommendedName>
        <fullName evidence="2">EGF-like domain-containing protein</fullName>
    </recommendedName>
</protein>
<organism evidence="3 4">
    <name type="scientific">Mytilus galloprovincialis</name>
    <name type="common">Mediterranean mussel</name>
    <dbReference type="NCBI Taxonomy" id="29158"/>
    <lineage>
        <taxon>Eukaryota</taxon>
        <taxon>Metazoa</taxon>
        <taxon>Spiralia</taxon>
        <taxon>Lophotrochozoa</taxon>
        <taxon>Mollusca</taxon>
        <taxon>Bivalvia</taxon>
        <taxon>Autobranchia</taxon>
        <taxon>Pteriomorphia</taxon>
        <taxon>Mytilida</taxon>
        <taxon>Mytiloidea</taxon>
        <taxon>Mytilidae</taxon>
        <taxon>Mytilinae</taxon>
        <taxon>Mytilus</taxon>
    </lineage>
</organism>
<dbReference type="AlphaFoldDB" id="A0A3L5TTI2"/>
<sequence>MALHSSKQQTTVINLFRLQQEQPVLPLLTILHQMCNHVLMMLRLDTDFFFHGHYGHLLEFAIRFLRGKTELTGSMVWVDAVIQSIQEQCYTKVITDEDQWQDTGTGTPSIPPTIVNNICLNDCSNTGTCVLGECSCNPNTFGPDCSVKSTDKPIVLASYSNNVCDLSKLSCTQIQVYGAKFINSTDLTCHLTEVTVGTNGITNTLATEKVKAIYKSLAHVVCPNPNKKTVTVALSNDGNRPSDQQSIYVAYTSNCYTCTENATTATATCTTNLASSCLIGSVCYVKDTKSPTDPCMACRPSIATDSWSKVTGSGCEDKPPNEDGSEMNAVTIIAVSVTIAGLILIGIIVAGICVYRR</sequence>